<proteinExistence type="inferred from homology"/>
<dbReference type="Gene3D" id="3.20.20.140">
    <property type="entry name" value="Metal-dependent hydrolases"/>
    <property type="match status" value="1"/>
</dbReference>
<dbReference type="PIRSF" id="PIRSF005902">
    <property type="entry name" value="DNase_TatD"/>
    <property type="match status" value="1"/>
</dbReference>
<gene>
    <name evidence="4" type="ORF">K9V48_14365</name>
</gene>
<protein>
    <submittedName>
        <fullName evidence="4">TatD family hydrolase</fullName>
    </submittedName>
</protein>
<accession>A0ABS7UTR1</accession>
<dbReference type="Proteomes" id="UP001165287">
    <property type="component" value="Unassembled WGS sequence"/>
</dbReference>
<reference evidence="4" key="1">
    <citation type="submission" date="2024-05" db="EMBL/GenBank/DDBJ databases">
        <title>Metabacillus sp. nov., isolated from the rhizosphere soil of tomato plants.</title>
        <authorList>
            <person name="Ma R."/>
        </authorList>
    </citation>
    <scope>NUCLEOTIDE SEQUENCE</scope>
    <source>
        <strain evidence="4">DBTR6</strain>
    </source>
</reference>
<keyword evidence="2" id="KW-0479">Metal-binding</keyword>
<dbReference type="InterPro" id="IPR018228">
    <property type="entry name" value="DNase_TatD-rel_CS"/>
</dbReference>
<evidence type="ECO:0000313" key="5">
    <source>
        <dbReference type="Proteomes" id="UP001165287"/>
    </source>
</evidence>
<keyword evidence="5" id="KW-1185">Reference proteome</keyword>
<dbReference type="Pfam" id="PF01026">
    <property type="entry name" value="TatD_DNase"/>
    <property type="match status" value="1"/>
</dbReference>
<comment type="caution">
    <text evidence="4">The sequence shown here is derived from an EMBL/GenBank/DDBJ whole genome shotgun (WGS) entry which is preliminary data.</text>
</comment>
<sequence length="262" mass="30318">MIDAHIHLDQYDAEEIKDRIKRWQENGIDGVVGVATNLRSSYDILKLKQDFPIFVRAAIGHHPEIPPPSKHDLYELTKLVKSERHNLSGIGEIGLPTYRKEELLERNREEEFNAILETFLKLAKDENLPVALHAVHEESKKVLSFLKKHSIQKAHFHWLKAPDEVIHEIVSEGYYVSVTPEVCYRERDQRLVKKVPIDQLLIETDGPWQYGGPFARKETSPLLLKEISKSVSNITKIPLKNLNEKIFNNTNRLYPNFVTDKS</sequence>
<dbReference type="CDD" id="cd01310">
    <property type="entry name" value="TatD_DNAse"/>
    <property type="match status" value="1"/>
</dbReference>
<dbReference type="GO" id="GO:0016787">
    <property type="term" value="F:hydrolase activity"/>
    <property type="evidence" value="ECO:0007669"/>
    <property type="project" value="UniProtKB-KW"/>
</dbReference>
<dbReference type="InterPro" id="IPR032466">
    <property type="entry name" value="Metal_Hydrolase"/>
</dbReference>
<dbReference type="SUPFAM" id="SSF51556">
    <property type="entry name" value="Metallo-dependent hydrolases"/>
    <property type="match status" value="1"/>
</dbReference>
<dbReference type="RefSeq" id="WP_224139661.1">
    <property type="nucleotide sequence ID" value="NZ_JAIQUM010000031.1"/>
</dbReference>
<dbReference type="PANTHER" id="PTHR46317:SF1">
    <property type="entry name" value="HYDROLASE, TATD FAMILY"/>
    <property type="match status" value="1"/>
</dbReference>
<name>A0ABS7UTR1_9BACI</name>
<comment type="similarity">
    <text evidence="1">Belongs to the metallo-dependent hydrolases superfamily. TatD-type hydrolase family.</text>
</comment>
<keyword evidence="3 4" id="KW-0378">Hydrolase</keyword>
<evidence type="ECO:0000256" key="2">
    <source>
        <dbReference type="ARBA" id="ARBA00022723"/>
    </source>
</evidence>
<dbReference type="PANTHER" id="PTHR46317">
    <property type="entry name" value="HYDROLASE OF PHP SUPERFAMILY-RELATED PROTEIN"/>
    <property type="match status" value="1"/>
</dbReference>
<dbReference type="EMBL" id="JAIQUM010000031">
    <property type="protein sequence ID" value="MBZ5751398.1"/>
    <property type="molecule type" value="Genomic_DNA"/>
</dbReference>
<evidence type="ECO:0000256" key="1">
    <source>
        <dbReference type="ARBA" id="ARBA00009275"/>
    </source>
</evidence>
<dbReference type="PROSITE" id="PS01137">
    <property type="entry name" value="TATD_1"/>
    <property type="match status" value="1"/>
</dbReference>
<evidence type="ECO:0000313" key="4">
    <source>
        <dbReference type="EMBL" id="MBZ5751398.1"/>
    </source>
</evidence>
<organism evidence="4 5">
    <name type="scientific">Metabacillus rhizolycopersici</name>
    <dbReference type="NCBI Taxonomy" id="2875709"/>
    <lineage>
        <taxon>Bacteria</taxon>
        <taxon>Bacillati</taxon>
        <taxon>Bacillota</taxon>
        <taxon>Bacilli</taxon>
        <taxon>Bacillales</taxon>
        <taxon>Bacillaceae</taxon>
        <taxon>Metabacillus</taxon>
    </lineage>
</organism>
<evidence type="ECO:0000256" key="3">
    <source>
        <dbReference type="ARBA" id="ARBA00022801"/>
    </source>
</evidence>
<dbReference type="InterPro" id="IPR001130">
    <property type="entry name" value="TatD-like"/>
</dbReference>
<dbReference type="PROSITE" id="PS01091">
    <property type="entry name" value="TATD_3"/>
    <property type="match status" value="1"/>
</dbReference>